<evidence type="ECO:0000256" key="2">
    <source>
        <dbReference type="ARBA" id="ARBA00022448"/>
    </source>
</evidence>
<organism evidence="14 15">
    <name type="scientific">Jiulongibacter sediminis</name>
    <dbReference type="NCBI Taxonomy" id="1605367"/>
    <lineage>
        <taxon>Bacteria</taxon>
        <taxon>Pseudomonadati</taxon>
        <taxon>Bacteroidota</taxon>
        <taxon>Cytophagia</taxon>
        <taxon>Cytophagales</taxon>
        <taxon>Leadbetterellaceae</taxon>
        <taxon>Jiulongibacter</taxon>
    </lineage>
</organism>
<evidence type="ECO:0000256" key="5">
    <source>
        <dbReference type="ARBA" id="ARBA00022729"/>
    </source>
</evidence>
<name>A0A0P7BRW1_9BACT</name>
<feature type="domain" description="TonB-dependent receptor plug" evidence="13">
    <location>
        <begin position="142"/>
        <end position="222"/>
    </location>
</feature>
<evidence type="ECO:0000256" key="4">
    <source>
        <dbReference type="ARBA" id="ARBA00022692"/>
    </source>
</evidence>
<comment type="subcellular location">
    <subcellularLocation>
        <location evidence="1">Cell outer membrane</location>
        <topology evidence="1">Multi-pass membrane protein</topology>
    </subcellularLocation>
</comment>
<dbReference type="PATRIC" id="fig|1605367.3.peg.410"/>
<dbReference type="Pfam" id="PF07715">
    <property type="entry name" value="Plug"/>
    <property type="match status" value="1"/>
</dbReference>
<dbReference type="InterPro" id="IPR012910">
    <property type="entry name" value="Plug_dom"/>
</dbReference>
<feature type="chain" id="PRO_5006136145" evidence="11">
    <location>
        <begin position="20"/>
        <end position="796"/>
    </location>
</feature>
<dbReference type="Proteomes" id="UP000050454">
    <property type="component" value="Unassembled WGS sequence"/>
</dbReference>
<dbReference type="InterPro" id="IPR008969">
    <property type="entry name" value="CarboxyPept-like_regulatory"/>
</dbReference>
<evidence type="ECO:0000256" key="1">
    <source>
        <dbReference type="ARBA" id="ARBA00004571"/>
    </source>
</evidence>
<dbReference type="PANTHER" id="PTHR30069:SF29">
    <property type="entry name" value="HEMOGLOBIN AND HEMOGLOBIN-HAPTOGLOBIN-BINDING PROTEIN 1-RELATED"/>
    <property type="match status" value="1"/>
</dbReference>
<keyword evidence="5 11" id="KW-0732">Signal</keyword>
<dbReference type="SUPFAM" id="SSF49464">
    <property type="entry name" value="Carboxypeptidase regulatory domain-like"/>
    <property type="match status" value="1"/>
</dbReference>
<dbReference type="Gene3D" id="2.40.170.20">
    <property type="entry name" value="TonB-dependent receptor, beta-barrel domain"/>
    <property type="match status" value="1"/>
</dbReference>
<evidence type="ECO:0000256" key="6">
    <source>
        <dbReference type="ARBA" id="ARBA00023077"/>
    </source>
</evidence>
<keyword evidence="3" id="KW-1134">Transmembrane beta strand</keyword>
<reference evidence="14 15" key="1">
    <citation type="submission" date="2015-07" db="EMBL/GenBank/DDBJ databases">
        <title>The draft genome sequence of Leadbetterella sp. JN14-9.</title>
        <authorList>
            <person name="Liu Y."/>
            <person name="Du J."/>
            <person name="Shao Z."/>
        </authorList>
    </citation>
    <scope>NUCLEOTIDE SEQUENCE [LARGE SCALE GENOMIC DNA]</scope>
    <source>
        <strain evidence="14 15">JN14-9</strain>
    </source>
</reference>
<evidence type="ECO:0000256" key="7">
    <source>
        <dbReference type="ARBA" id="ARBA00023136"/>
    </source>
</evidence>
<dbReference type="SUPFAM" id="SSF56935">
    <property type="entry name" value="Porins"/>
    <property type="match status" value="1"/>
</dbReference>
<evidence type="ECO:0000256" key="3">
    <source>
        <dbReference type="ARBA" id="ARBA00022452"/>
    </source>
</evidence>
<dbReference type="InterPro" id="IPR037066">
    <property type="entry name" value="Plug_dom_sf"/>
</dbReference>
<evidence type="ECO:0000313" key="14">
    <source>
        <dbReference type="EMBL" id="KPM47121.1"/>
    </source>
</evidence>
<feature type="domain" description="TonB-dependent receptor-like beta-barrel" evidence="12">
    <location>
        <begin position="313"/>
        <end position="756"/>
    </location>
</feature>
<dbReference type="InterPro" id="IPR039426">
    <property type="entry name" value="TonB-dep_rcpt-like"/>
</dbReference>
<protein>
    <submittedName>
        <fullName evidence="14">TonB-dependent receptor</fullName>
    </submittedName>
</protein>
<dbReference type="InterPro" id="IPR000531">
    <property type="entry name" value="Beta-barrel_TonB"/>
</dbReference>
<dbReference type="GO" id="GO:0015344">
    <property type="term" value="F:siderophore uptake transmembrane transporter activity"/>
    <property type="evidence" value="ECO:0007669"/>
    <property type="project" value="TreeGrafter"/>
</dbReference>
<gene>
    <name evidence="14" type="ORF">AFM12_14965</name>
</gene>
<keyword evidence="8 14" id="KW-0675">Receptor</keyword>
<dbReference type="Gene3D" id="2.170.130.10">
    <property type="entry name" value="TonB-dependent receptor, plug domain"/>
    <property type="match status" value="1"/>
</dbReference>
<dbReference type="InterPro" id="IPR036942">
    <property type="entry name" value="Beta-barrel_TonB_sf"/>
</dbReference>
<proteinExistence type="inferred from homology"/>
<accession>A0A0P7BRW1</accession>
<comment type="caution">
    <text evidence="14">The sequence shown here is derived from an EMBL/GenBank/DDBJ whole genome shotgun (WGS) entry which is preliminary data.</text>
</comment>
<evidence type="ECO:0000256" key="10">
    <source>
        <dbReference type="RuleBase" id="RU003357"/>
    </source>
</evidence>
<feature type="signal peptide" evidence="11">
    <location>
        <begin position="1"/>
        <end position="19"/>
    </location>
</feature>
<evidence type="ECO:0000256" key="11">
    <source>
        <dbReference type="SAM" id="SignalP"/>
    </source>
</evidence>
<dbReference type="STRING" id="1605367.AFM12_14965"/>
<evidence type="ECO:0000256" key="8">
    <source>
        <dbReference type="ARBA" id="ARBA00023170"/>
    </source>
</evidence>
<dbReference type="RefSeq" id="WP_055149684.1">
    <property type="nucleotide sequence ID" value="NZ_JXSZ01000012.1"/>
</dbReference>
<dbReference type="PANTHER" id="PTHR30069">
    <property type="entry name" value="TONB-DEPENDENT OUTER MEMBRANE RECEPTOR"/>
    <property type="match status" value="1"/>
</dbReference>
<evidence type="ECO:0000259" key="12">
    <source>
        <dbReference type="Pfam" id="PF00593"/>
    </source>
</evidence>
<dbReference type="Gene3D" id="2.60.40.1120">
    <property type="entry name" value="Carboxypeptidase-like, regulatory domain"/>
    <property type="match status" value="1"/>
</dbReference>
<dbReference type="GO" id="GO:0044718">
    <property type="term" value="P:siderophore transmembrane transport"/>
    <property type="evidence" value="ECO:0007669"/>
    <property type="project" value="TreeGrafter"/>
</dbReference>
<dbReference type="GO" id="GO:0009279">
    <property type="term" value="C:cell outer membrane"/>
    <property type="evidence" value="ECO:0007669"/>
    <property type="project" value="UniProtKB-SubCell"/>
</dbReference>
<comment type="similarity">
    <text evidence="10">Belongs to the TonB-dependent receptor family.</text>
</comment>
<evidence type="ECO:0000259" key="13">
    <source>
        <dbReference type="Pfam" id="PF07715"/>
    </source>
</evidence>
<dbReference type="Pfam" id="PF00593">
    <property type="entry name" value="TonB_dep_Rec_b-barrel"/>
    <property type="match status" value="1"/>
</dbReference>
<dbReference type="Pfam" id="PF13715">
    <property type="entry name" value="CarbopepD_reg_2"/>
    <property type="match status" value="1"/>
</dbReference>
<keyword evidence="6 10" id="KW-0798">TonB box</keyword>
<evidence type="ECO:0000313" key="15">
    <source>
        <dbReference type="Proteomes" id="UP000050454"/>
    </source>
</evidence>
<keyword evidence="4" id="KW-0812">Transmembrane</keyword>
<keyword evidence="7 10" id="KW-0472">Membrane</keyword>
<keyword evidence="9" id="KW-0998">Cell outer membrane</keyword>
<keyword evidence="15" id="KW-1185">Reference proteome</keyword>
<dbReference type="AlphaFoldDB" id="A0A0P7BRW1"/>
<keyword evidence="2" id="KW-0813">Transport</keyword>
<evidence type="ECO:0000256" key="9">
    <source>
        <dbReference type="ARBA" id="ARBA00023237"/>
    </source>
</evidence>
<dbReference type="EMBL" id="LGTQ01000012">
    <property type="protein sequence ID" value="KPM47121.1"/>
    <property type="molecule type" value="Genomic_DNA"/>
</dbReference>
<sequence>MRKISIIFLFLLSSMALKAQLFCSGTVLDSLSNKPLEGASVLVNYQGRNTGTKTDAEGKFRVELPYAENVIQIRYTGYVSEWIILQEGKSLIDAAIKLEEVSNRLEQVVVTSKGFDQNVRKPVLGANSINIKTLEKLPSAFGEIDLFRSIQMLPGVTSVGEASNGVNIRGGTTDQNLILIDDTPVFNPTHMFGLFSVTPPDAVRNLDLYKGNVPARYGGRAASVMDIALQNPDVTKFRVKGGLSLISEKLMVNAPIVKDKAAIYVAGRGSYHDFLLPFIDSDLEAIKATFGEGVAKGFWRINDKNTLTATGYVNQDFFQTNLLTNLPNVVGTTTYFEHNTVNAIGKFTHVINNQMDVQLSAMVADYRPTIATRELDTNNPIQLKSGVRQRQIKASTYYQNQKHKTEFGAVLTNYQINPGTLDPGASTSVNFIQTPQEQGNEWAAFVDEEFSVSSKLALTAGLRYSLFQNLGAANVRSYREGQPRDDFSVIESVDYQDGELVKSYRGFEPRFGLRYSIQEGTSVKLGYNLMRQYLQIVSNTTTPIPTSRWKTSDTHIKPQVSHLVTAGLYKNFPQGVYEATIEGYYRFTNNIIDYKPGADFLLQMYPETQLVQGVSKAYGIETMISKKKGVMTGWLNYTFARTFNKVSEAADITELVNGGDWYAANYDRPHSFNSSVEFSVDKHNSFSFNFVYNTGRPYTEPVGFVNYLNSLYPFYDQRNNKRVPDYHRLDFSWNIMNPSMRDKRWKGNFAFSVYNLYARKNVYSVFFRTENNLTKAYRLHIFKIPVVSLAYNFTFE</sequence>
<dbReference type="OrthoDB" id="1111684at2"/>